<organism evidence="1">
    <name type="scientific">marine sediment metagenome</name>
    <dbReference type="NCBI Taxonomy" id="412755"/>
    <lineage>
        <taxon>unclassified sequences</taxon>
        <taxon>metagenomes</taxon>
        <taxon>ecological metagenomes</taxon>
    </lineage>
</organism>
<dbReference type="AlphaFoldDB" id="A0A0F9H8M7"/>
<sequence>MEYRPPDYKNPYQEHVDYEKSQDLSVIEMSRVQFEWKKLGAYESGYSDAGEHILSLLKEKAPSSVVCDILSGSECKR</sequence>
<gene>
    <name evidence="1" type="ORF">LCGC14_1734210</name>
</gene>
<protein>
    <submittedName>
        <fullName evidence="1">Uncharacterized protein</fullName>
    </submittedName>
</protein>
<evidence type="ECO:0000313" key="1">
    <source>
        <dbReference type="EMBL" id="KKM07410.1"/>
    </source>
</evidence>
<proteinExistence type="predicted"/>
<comment type="caution">
    <text evidence="1">The sequence shown here is derived from an EMBL/GenBank/DDBJ whole genome shotgun (WGS) entry which is preliminary data.</text>
</comment>
<dbReference type="EMBL" id="LAZR01015778">
    <property type="protein sequence ID" value="KKM07410.1"/>
    <property type="molecule type" value="Genomic_DNA"/>
</dbReference>
<reference evidence="1" key="1">
    <citation type="journal article" date="2015" name="Nature">
        <title>Complex archaea that bridge the gap between prokaryotes and eukaryotes.</title>
        <authorList>
            <person name="Spang A."/>
            <person name="Saw J.H."/>
            <person name="Jorgensen S.L."/>
            <person name="Zaremba-Niedzwiedzka K."/>
            <person name="Martijn J."/>
            <person name="Lind A.E."/>
            <person name="van Eijk R."/>
            <person name="Schleper C."/>
            <person name="Guy L."/>
            <person name="Ettema T.J."/>
        </authorList>
    </citation>
    <scope>NUCLEOTIDE SEQUENCE</scope>
</reference>
<accession>A0A0F9H8M7</accession>
<name>A0A0F9H8M7_9ZZZZ</name>